<gene>
    <name evidence="3" type="ORF">IV203_023577</name>
</gene>
<keyword evidence="2" id="KW-1133">Transmembrane helix</keyword>
<feature type="compositionally biased region" description="Polar residues" evidence="1">
    <location>
        <begin position="263"/>
        <end position="279"/>
    </location>
</feature>
<evidence type="ECO:0000256" key="2">
    <source>
        <dbReference type="SAM" id="Phobius"/>
    </source>
</evidence>
<sequence>MNSHPRSFLSREAPSIQHHLGRQRYSTSRVLRLAEGGENNKSPSSSYLDSIQSQTARWWNKAAESTSNMAKQAASKTLDNSRKLAQDAALKTQQLAQDAANQAARSVSKLSHSAKEAAKQQAADLSKSTSESLSKATEAAKDSLQHQVSHISKATSDTLSKASQSVTQTARDSLKATQDTTQQAYHRNIQRPIQETTQNIAKSTEKLVDNLTNSGTKLLRYLAVWSLAAVFVYGMATTLPIQLIKYGMEKRQPTDESAGVTGNPRTTESQEGLESNKAANTGRWW</sequence>
<accession>A0A9K3PE13</accession>
<protein>
    <submittedName>
        <fullName evidence="3">Uncharacterized protein</fullName>
    </submittedName>
</protein>
<feature type="transmembrane region" description="Helical" evidence="2">
    <location>
        <begin position="218"/>
        <end position="241"/>
    </location>
</feature>
<evidence type="ECO:0000256" key="1">
    <source>
        <dbReference type="SAM" id="MobiDB-lite"/>
    </source>
</evidence>
<reference evidence="3" key="1">
    <citation type="journal article" date="2021" name="Sci. Rep.">
        <title>Diploid genomic architecture of Nitzschia inconspicua, an elite biomass production diatom.</title>
        <authorList>
            <person name="Oliver A."/>
            <person name="Podell S."/>
            <person name="Pinowska A."/>
            <person name="Traller J.C."/>
            <person name="Smith S.R."/>
            <person name="McClure R."/>
            <person name="Beliaev A."/>
            <person name="Bohutskyi P."/>
            <person name="Hill E.A."/>
            <person name="Rabines A."/>
            <person name="Zheng H."/>
            <person name="Allen L.Z."/>
            <person name="Kuo A."/>
            <person name="Grigoriev I.V."/>
            <person name="Allen A.E."/>
            <person name="Hazlebeck D."/>
            <person name="Allen E.E."/>
        </authorList>
    </citation>
    <scope>NUCLEOTIDE SEQUENCE</scope>
    <source>
        <strain evidence="3">Hildebrandi</strain>
    </source>
</reference>
<name>A0A9K3PE13_9STRA</name>
<keyword evidence="2" id="KW-0812">Transmembrane</keyword>
<dbReference type="EMBL" id="JAGRRH010000026">
    <property type="protein sequence ID" value="KAG7341624.1"/>
    <property type="molecule type" value="Genomic_DNA"/>
</dbReference>
<organism evidence="3 4">
    <name type="scientific">Nitzschia inconspicua</name>
    <dbReference type="NCBI Taxonomy" id="303405"/>
    <lineage>
        <taxon>Eukaryota</taxon>
        <taxon>Sar</taxon>
        <taxon>Stramenopiles</taxon>
        <taxon>Ochrophyta</taxon>
        <taxon>Bacillariophyta</taxon>
        <taxon>Bacillariophyceae</taxon>
        <taxon>Bacillariophycidae</taxon>
        <taxon>Bacillariales</taxon>
        <taxon>Bacillariaceae</taxon>
        <taxon>Nitzschia</taxon>
    </lineage>
</organism>
<dbReference type="OrthoDB" id="55710at2759"/>
<feature type="region of interest" description="Disordered" evidence="1">
    <location>
        <begin position="1"/>
        <end position="24"/>
    </location>
</feature>
<reference evidence="3" key="2">
    <citation type="submission" date="2021-04" db="EMBL/GenBank/DDBJ databases">
        <authorList>
            <person name="Podell S."/>
        </authorList>
    </citation>
    <scope>NUCLEOTIDE SEQUENCE</scope>
    <source>
        <strain evidence="3">Hildebrandi</strain>
    </source>
</reference>
<keyword evidence="4" id="KW-1185">Reference proteome</keyword>
<comment type="caution">
    <text evidence="3">The sequence shown here is derived from an EMBL/GenBank/DDBJ whole genome shotgun (WGS) entry which is preliminary data.</text>
</comment>
<evidence type="ECO:0000313" key="3">
    <source>
        <dbReference type="EMBL" id="KAG7341624.1"/>
    </source>
</evidence>
<dbReference type="Proteomes" id="UP000693970">
    <property type="component" value="Unassembled WGS sequence"/>
</dbReference>
<feature type="region of interest" description="Disordered" evidence="1">
    <location>
        <begin position="103"/>
        <end position="182"/>
    </location>
</feature>
<keyword evidence="2" id="KW-0472">Membrane</keyword>
<feature type="region of interest" description="Disordered" evidence="1">
    <location>
        <begin position="253"/>
        <end position="285"/>
    </location>
</feature>
<feature type="compositionally biased region" description="Polar residues" evidence="1">
    <location>
        <begin position="145"/>
        <end position="182"/>
    </location>
</feature>
<evidence type="ECO:0000313" key="4">
    <source>
        <dbReference type="Proteomes" id="UP000693970"/>
    </source>
</evidence>
<dbReference type="AlphaFoldDB" id="A0A9K3PE13"/>
<feature type="compositionally biased region" description="Polar residues" evidence="1">
    <location>
        <begin position="126"/>
        <end position="135"/>
    </location>
</feature>
<proteinExistence type="predicted"/>